<protein>
    <submittedName>
        <fullName evidence="1">Uncharacterized protein</fullName>
    </submittedName>
</protein>
<dbReference type="AlphaFoldDB" id="A0A6I5A746"/>
<dbReference type="RefSeq" id="WP_160910347.1">
    <property type="nucleotide sequence ID" value="NZ_WMEQ01000026.1"/>
</dbReference>
<reference evidence="1 2" key="1">
    <citation type="submission" date="2019-11" db="EMBL/GenBank/DDBJ databases">
        <title>Genome sequences of 17 halophilic strains isolated from different environments.</title>
        <authorList>
            <person name="Furrow R.E."/>
        </authorList>
    </citation>
    <scope>NUCLEOTIDE SEQUENCE [LARGE SCALE GENOMIC DNA]</scope>
    <source>
        <strain evidence="1 2">22514_16_FS</strain>
    </source>
</reference>
<dbReference type="OrthoDB" id="2966216at2"/>
<gene>
    <name evidence="1" type="ORF">GLW05_20975</name>
</gene>
<dbReference type="EMBL" id="WMEQ01000026">
    <property type="protein sequence ID" value="MYL36048.1"/>
    <property type="molecule type" value="Genomic_DNA"/>
</dbReference>
<comment type="caution">
    <text evidence="1">The sequence shown here is derived from an EMBL/GenBank/DDBJ whole genome shotgun (WGS) entry which is preliminary data.</text>
</comment>
<proteinExistence type="predicted"/>
<name>A0A6I5A746_9BACI</name>
<dbReference type="Proteomes" id="UP000468638">
    <property type="component" value="Unassembled WGS sequence"/>
</dbReference>
<accession>A0A6I5A746</accession>
<evidence type="ECO:0000313" key="2">
    <source>
        <dbReference type="Proteomes" id="UP000468638"/>
    </source>
</evidence>
<evidence type="ECO:0000313" key="1">
    <source>
        <dbReference type="EMBL" id="MYL36048.1"/>
    </source>
</evidence>
<organism evidence="1 2">
    <name type="scientific">Pontibacillus yanchengensis</name>
    <dbReference type="NCBI Taxonomy" id="462910"/>
    <lineage>
        <taxon>Bacteria</taxon>
        <taxon>Bacillati</taxon>
        <taxon>Bacillota</taxon>
        <taxon>Bacilli</taxon>
        <taxon>Bacillales</taxon>
        <taxon>Bacillaceae</taxon>
        <taxon>Pontibacillus</taxon>
    </lineage>
</organism>
<sequence length="56" mass="6564">MDNRQAIGYMLLACKRAGYSKEQAKELFGEMYYLFDIKTEEEAETQGFGWYHSGEE</sequence>